<feature type="transmembrane region" description="Helical" evidence="1">
    <location>
        <begin position="214"/>
        <end position="239"/>
    </location>
</feature>
<keyword evidence="1" id="KW-0812">Transmembrane</keyword>
<keyword evidence="1" id="KW-1133">Transmembrane helix</keyword>
<evidence type="ECO:0000313" key="2">
    <source>
        <dbReference type="EMBL" id="MBB3971426.1"/>
    </source>
</evidence>
<dbReference type="Proteomes" id="UP000528964">
    <property type="component" value="Unassembled WGS sequence"/>
</dbReference>
<gene>
    <name evidence="2" type="ORF">GGR24_000059</name>
</gene>
<proteinExistence type="predicted"/>
<reference evidence="2 3" key="1">
    <citation type="submission" date="2020-08" db="EMBL/GenBank/DDBJ databases">
        <title>Genomic Encyclopedia of Type Strains, Phase IV (KMG-IV): sequencing the most valuable type-strain genomes for metagenomic binning, comparative biology and taxonomic classification.</title>
        <authorList>
            <person name="Goeker M."/>
        </authorList>
    </citation>
    <scope>NUCLEOTIDE SEQUENCE [LARGE SCALE GENOMIC DNA]</scope>
    <source>
        <strain evidence="2 3">DSM 25481</strain>
    </source>
</reference>
<feature type="transmembrane region" description="Helical" evidence="1">
    <location>
        <begin position="460"/>
        <end position="483"/>
    </location>
</feature>
<feature type="transmembrane region" description="Helical" evidence="1">
    <location>
        <begin position="338"/>
        <end position="356"/>
    </location>
</feature>
<accession>A0A7W6CYL3</accession>
<feature type="transmembrane region" description="Helical" evidence="1">
    <location>
        <begin position="79"/>
        <end position="99"/>
    </location>
</feature>
<dbReference type="AlphaFoldDB" id="A0A7W6CYL3"/>
<keyword evidence="3" id="KW-1185">Reference proteome</keyword>
<comment type="caution">
    <text evidence="2">The sequence shown here is derived from an EMBL/GenBank/DDBJ whole genome shotgun (WGS) entry which is preliminary data.</text>
</comment>
<feature type="transmembrane region" description="Helical" evidence="1">
    <location>
        <begin position="14"/>
        <end position="35"/>
    </location>
</feature>
<evidence type="ECO:0000256" key="1">
    <source>
        <dbReference type="SAM" id="Phobius"/>
    </source>
</evidence>
<name>A0A7W6CYL3_9HYPH</name>
<feature type="transmembrane region" description="Helical" evidence="1">
    <location>
        <begin position="419"/>
        <end position="440"/>
    </location>
</feature>
<feature type="transmembrane region" description="Helical" evidence="1">
    <location>
        <begin position="47"/>
        <end position="67"/>
    </location>
</feature>
<feature type="transmembrane region" description="Helical" evidence="1">
    <location>
        <begin position="142"/>
        <end position="165"/>
    </location>
</feature>
<sequence>MITRRAERRLLPQLAAFVIVLAAVLYGFDPLLRGVISGHVDGQELSVAWVAPLVGMLGSIAILPLAAPHFWHHHYGKVAAFWAALLLIPFGFVHGVGPAASEVIHAAVAEYVPFVVLLFTLFTISGGVLVRGNLHGSPAVNTALLAVGALLASVIGTTGASMVLIRPLIRANDQRRCNAHVVVFFIFLVSNIGGSLTPLGDPPLFLGFLQGVDFFWTATHLAPQTGVLVAILLPLFYVLDRWFYAREGFSPKPDPSPDSPLGLSGLRNIPLLACAVAAILVSGFWKPGIEFDVYGTHLSLQAVARDVTLIVLALISLKITPTEYRERNGFDWEPIREVAKLFAGIFVTLIPALLILKAGMNGAAAPLVALVSDEAGAPRPAVYFWLTGLLSSVLDNAPTYLVFFNLAGGDAAELMTVKAKTLAAISGGAVFMGALTYIGNAPNFMVLSIARNRGVEMPSFFGYMAWSFAVLIPCFAVVTLLTLI</sequence>
<feature type="transmembrane region" description="Helical" evidence="1">
    <location>
        <begin position="382"/>
        <end position="407"/>
    </location>
</feature>
<evidence type="ECO:0000313" key="3">
    <source>
        <dbReference type="Proteomes" id="UP000528964"/>
    </source>
</evidence>
<dbReference type="EMBL" id="JACIDR010000001">
    <property type="protein sequence ID" value="MBB3971426.1"/>
    <property type="molecule type" value="Genomic_DNA"/>
</dbReference>
<dbReference type="InterPro" id="IPR031566">
    <property type="entry name" value="CitMHS_2"/>
</dbReference>
<protein>
    <submittedName>
        <fullName evidence="2">Na+/H+ antiporter NhaD/arsenite permease-like protein</fullName>
    </submittedName>
</protein>
<dbReference type="RefSeq" id="WP_183393307.1">
    <property type="nucleotide sequence ID" value="NZ_JACIDR010000001.1"/>
</dbReference>
<dbReference type="Pfam" id="PF16980">
    <property type="entry name" value="CitMHS_2"/>
    <property type="match status" value="1"/>
</dbReference>
<feature type="transmembrane region" description="Helical" evidence="1">
    <location>
        <begin position="177"/>
        <end position="194"/>
    </location>
</feature>
<feature type="transmembrane region" description="Helical" evidence="1">
    <location>
        <begin position="111"/>
        <end position="130"/>
    </location>
</feature>
<keyword evidence="1" id="KW-0472">Membrane</keyword>
<organism evidence="2 3">
    <name type="scientific">Hansschlegelia beijingensis</name>
    <dbReference type="NCBI Taxonomy" id="1133344"/>
    <lineage>
        <taxon>Bacteria</taxon>
        <taxon>Pseudomonadati</taxon>
        <taxon>Pseudomonadota</taxon>
        <taxon>Alphaproteobacteria</taxon>
        <taxon>Hyphomicrobiales</taxon>
        <taxon>Methylopilaceae</taxon>
        <taxon>Hansschlegelia</taxon>
    </lineage>
</organism>